<dbReference type="Gene3D" id="3.40.50.2000">
    <property type="entry name" value="Glycogen Phosphorylase B"/>
    <property type="match status" value="3"/>
</dbReference>
<dbReference type="Gene3D" id="2.60.40.2310">
    <property type="match status" value="2"/>
</dbReference>
<dbReference type="CDD" id="cd02120">
    <property type="entry name" value="PA_subtilisin_like"/>
    <property type="match status" value="2"/>
</dbReference>
<feature type="compositionally biased region" description="Basic and acidic residues" evidence="13">
    <location>
        <begin position="27"/>
        <end position="40"/>
    </location>
</feature>
<evidence type="ECO:0000259" key="14">
    <source>
        <dbReference type="Pfam" id="PF00082"/>
    </source>
</evidence>
<dbReference type="Pfam" id="PF02358">
    <property type="entry name" value="Trehalose_PPase"/>
    <property type="match status" value="1"/>
</dbReference>
<feature type="active site" description="Charge relay system" evidence="12">
    <location>
        <position position="1502"/>
    </location>
</feature>
<evidence type="ECO:0000256" key="10">
    <source>
        <dbReference type="ARBA" id="ARBA00022825"/>
    </source>
</evidence>
<dbReference type="PANTHER" id="PTHR10795">
    <property type="entry name" value="PROPROTEIN CONVERTASE SUBTILISIN/KEXIN"/>
    <property type="match status" value="1"/>
</dbReference>
<dbReference type="Gene3D" id="3.50.30.30">
    <property type="match status" value="2"/>
</dbReference>
<dbReference type="CDD" id="cd03788">
    <property type="entry name" value="GT20_TPS"/>
    <property type="match status" value="1"/>
</dbReference>
<protein>
    <recommendedName>
        <fullName evidence="4">alpha,alpha-trehalose-phosphate synthase (UDP-forming)</fullName>
        <ecNumber evidence="4">2.4.1.15</ecNumber>
    </recommendedName>
</protein>
<dbReference type="OrthoDB" id="206201at2759"/>
<comment type="similarity">
    <text evidence="1">In the N-terminal section; belongs to the glycosyltransferase 20 family.</text>
</comment>
<evidence type="ECO:0000256" key="4">
    <source>
        <dbReference type="ARBA" id="ARBA00012538"/>
    </source>
</evidence>
<gene>
    <name evidence="18" type="ORF">MUK42_22149</name>
</gene>
<evidence type="ECO:0000256" key="6">
    <source>
        <dbReference type="ARBA" id="ARBA00022676"/>
    </source>
</evidence>
<dbReference type="FunFam" id="3.40.50.200:FF:000006">
    <property type="entry name" value="Subtilisin-like protease SBT1.5"/>
    <property type="match status" value="2"/>
</dbReference>
<dbReference type="SUPFAM" id="SSF52743">
    <property type="entry name" value="Subtilisin-like"/>
    <property type="match status" value="2"/>
</dbReference>
<dbReference type="InterPro" id="IPR015500">
    <property type="entry name" value="Peptidase_S8_subtilisin-rel"/>
</dbReference>
<dbReference type="Pfam" id="PF02225">
    <property type="entry name" value="PA"/>
    <property type="match status" value="2"/>
</dbReference>
<dbReference type="Pfam" id="PF00082">
    <property type="entry name" value="Peptidase_S8"/>
    <property type="match status" value="2"/>
</dbReference>
<comment type="similarity">
    <text evidence="2">In the C-terminal section; belongs to the trehalose phosphatase family.</text>
</comment>
<feature type="active site" description="Charge relay system" evidence="12">
    <location>
        <position position="1156"/>
    </location>
</feature>
<feature type="domain" description="Subtilisin-like protease fibronectin type-III" evidence="17">
    <location>
        <begin position="1636"/>
        <end position="1709"/>
    </location>
</feature>
<feature type="domain" description="Peptidase S8/S53" evidence="14">
    <location>
        <begin position="1074"/>
        <end position="1535"/>
    </location>
</feature>
<dbReference type="InterPro" id="IPR037045">
    <property type="entry name" value="S8pro/Inhibitor_I9_sf"/>
</dbReference>
<name>A0A9E7GBF3_9LILI</name>
<dbReference type="FunFam" id="3.50.30.30:FF:000005">
    <property type="entry name" value="subtilisin-like protease SBT1.5"/>
    <property type="match status" value="2"/>
</dbReference>
<dbReference type="GO" id="GO:0005992">
    <property type="term" value="P:trehalose biosynthetic process"/>
    <property type="evidence" value="ECO:0007669"/>
    <property type="project" value="InterPro"/>
</dbReference>
<dbReference type="InterPro" id="IPR001830">
    <property type="entry name" value="Glyco_trans_20"/>
</dbReference>
<dbReference type="InterPro" id="IPR045051">
    <property type="entry name" value="SBT"/>
</dbReference>
<evidence type="ECO:0000256" key="2">
    <source>
        <dbReference type="ARBA" id="ARBA00006330"/>
    </source>
</evidence>
<evidence type="ECO:0000256" key="9">
    <source>
        <dbReference type="ARBA" id="ARBA00022801"/>
    </source>
</evidence>
<dbReference type="PROSITE" id="PS51892">
    <property type="entry name" value="SUBTILASE"/>
    <property type="match status" value="2"/>
</dbReference>
<evidence type="ECO:0000256" key="7">
    <source>
        <dbReference type="ARBA" id="ARBA00022679"/>
    </source>
</evidence>
<reference evidence="18" key="1">
    <citation type="submission" date="2022-05" db="EMBL/GenBank/DDBJ databases">
        <title>The Musa troglodytarum L. genome provides insights into the mechanism of non-climacteric behaviour and enrichment of carotenoids.</title>
        <authorList>
            <person name="Wang J."/>
        </authorList>
    </citation>
    <scope>NUCLEOTIDE SEQUENCE</scope>
    <source>
        <tissue evidence="18">Leaf</tissue>
    </source>
</reference>
<keyword evidence="6" id="KW-0328">Glycosyltransferase</keyword>
<dbReference type="FunFam" id="3.30.70.80:FF:000002">
    <property type="entry name" value="Subtilisin-like protease SBT5.3"/>
    <property type="match status" value="2"/>
</dbReference>
<evidence type="ECO:0000256" key="11">
    <source>
        <dbReference type="PIRSR" id="PIRSR615500-1"/>
    </source>
</evidence>
<accession>A0A9E7GBF3</accession>
<dbReference type="SUPFAM" id="SSF53756">
    <property type="entry name" value="UDP-Glycosyltransferase/glycogen phosphorylase"/>
    <property type="match status" value="1"/>
</dbReference>
<sequence>MRPASGQPPDEQRGMQGSKYGGSRNPTRVERLLRDRELRKINRAFQQDEAGGNGGREAESSEHLPEDCGREVGGEHDEEIVDGSSAPVITTGQGSRRSGGRPMKQRLLVVANRLPVSAVRRGEDSWSLEISAGGLVSALLGVKDVDAKWIGWAGVSVPDEVGQRALTKALAEKRCIPVFLDEEIVHQYYNGYCNNILWPLFHYLGLPQEDRLATTRSFQSQFDAYKRANQMFADVVNKHYQEGDVVWCHDYHLMFLPKCLKEYNSKMKVGWFLHTPFPSSEIHRTLPSRSELLRSVLAADLVGFHTYDYARHFVSACTRILGLEGTPEGVEDQGRLTRVAAFPIGIDSDRFKRALELPAVKEHINELTHRFAGRKVMLGVDRLDMIKGIPQKILAFEKFLEENPSWRDKVVLLQIAVPTRTDVPEYQKLTSQVHEIVGRINGRFGTLTAVPIHHLDRSLDFHALCALYAVTGAAQSLGAGALLVNPWNITEVAASIGYALNMSPDEREKRHRHNYAHVTTHTAQDWAETFVSELNDTVVEAQLRTRQVPPLLPTNIAIERYLQSMNRLLILGFNATLTESVESSGRRGGDQIKEMELKLHPELKVPLTTLCNDAQTTVVVLSGSDRSVLDDNFGEYNMWLAAENGMFLRHTGGDWMTTMPEHLNMDWVDSVKHVFEYFTERTPRSHFEHRETSLVWNYKYADVEFGRLQARDMLQHLWTGPISNTAVDVVQGSRSVEVRSVGVTKGAAIDRILGEIVHSKSMVTPIDYVLCVGHFLGKEDSSASQDEDIYTFFEPELPAEPASSTRLKISETSKASPDKRSTGRSSNIRNNSRMSHVRPQRAPVGSERRMPANHNILTGWRSPQETMSWREGSSVLDLKGDNYFSCAVGRKRSNARYLLNTSDDVVLFLREMAEAACQVKSVLVPSPYDLCQLEGVTIEIELNRYSKAAQLNNVATILSEQRRVYIVYLGQHRGLRTGQEILEDHHSLLRSVKNSEEEAVNSVVYSYKHSINGFAALLTEEEATKLCAMEEVVSAFPGEARWSPHTTRSWEFIMQEEGLRGRETEWMTSKAKLGTEVIVGVVDSGVWPESHSFGDAGMGPIPDRWKGICQEGDAFDSSNCNKKIIGARYYLKGYEAYYGSLNRTYAYRSPRDHDGHGTHTASTIAGRVVPGVSALGGFAGGRAAGGVPLARLAIYKVCWPIPGPNPNIENTCFDADMLAAFDDAIGDGVHVLSVSIGATGVPPKYSHDGIAIGALHAAKHGIVVACSAGNDGPALATVSNLAPWMITVGASSIDRAFDSPVLLGNGVTIKGQTVTPSVLKGSEFYPLVYAGDAVVPGTPGNVSGQCLPNSLDAKKVRGKIVVCLRGSGLRVAKGLEVKRAGGAAIILGNAVANGNEIPVDAHVLPGTAVSSDDAITILRYINAARRPSAKIGSARTVLGVTPAPVMAAFSSRGPNRVEPNILKPDITAPGLNILAAWSESSSPTKLEDDHRSVKYNLYSGTSMSCPHVSAVAALLKSLHPDWSSAAIRSAMMTTGTPSCVHGFECSFCPSSHPGHWLSFFSAAVVNTRGGALTDAAGQAAGPLEFGSGHVRPNHASDPGLVYDASYEDYLLFACSSIGAQMDPSFPCPETSPSPSDLNYPSIAVSDLNGSVTVRRTVTNVGRGPARYRVTVAEPTGVSVRISPGVLSFKRVGQKKSFSVALKARDTPSKIYIVYLGEHKGLKSPQEILEGHHSLLFSVKNSEEEASGAILYSYKHSINGFAALLTEEEATKLSQMDEVVSAFPSEGRSSPHTTRSWKFITQLEGSKGSEKSLLRSKAKCGKNVIVGMLDSGIWPESQSFSDRGIRHFPKRWKGICQEGDAFNSSHCNNKIIGARYYVKSYEYYYGPLNRTYAYRSPRDNDGHGTHTASTVAGRVVRNVSALGGFAWGTATGGAPLARLAIYKVCWPIPGPNPNSENTCFDADMLAAFDDAIADGVHVISMSIGATGEQPEYSKDSMAIGALHAAKRDIVVVCSAGNDGPGPATVTNLAPWTITVGASSVDRAFDSLVLLGNGVTIKGQTVTPYVLNGSDFYPLVYARDAVLPGTPSNISGQCLPNSLDGDKVRGKVVLCLRGSGLRVAKGMEVKRAGGAAIILGNAVANGNEIPVDAHVLPGTAVSSDDAIAILKYIDATRRPRAKVGSARTVLGVTPAPVMAAFSSRGPNRVEPNILKPDITAPGLNVLAAWSESSSPTKLEDDHRSVKYDIYSGTSMSCPHVSAVAALLKSLHPDWSSAAIRSAMMTTAAVENARGEALTDASGRVAGPMDYGSGHIRPTHASDPGLVYDASYEDYLLFACSSIGAQMDPSFPCPKTPPPPSDLNYPSIAVSSLNGSVTVRRTVTNVGRGPARYRVTATEPTGVSVHISPPKLRFKRSGQRRRFSVTLKVRGRRDTPRGDYVAGSYTWSDGTHVIRSPIVVSLA</sequence>
<dbReference type="EC" id="2.4.1.15" evidence="4"/>
<dbReference type="CDD" id="cd04852">
    <property type="entry name" value="Peptidases_S8_3"/>
    <property type="match status" value="2"/>
</dbReference>
<feature type="domain" description="PA" evidence="15">
    <location>
        <begin position="2071"/>
        <end position="2162"/>
    </location>
</feature>
<feature type="active site" description="Charge relay system" evidence="11 12">
    <location>
        <position position="1902"/>
    </location>
</feature>
<feature type="domain" description="Subtilisin-like protease fibronectin type-III" evidence="17">
    <location>
        <begin position="2355"/>
        <end position="2453"/>
    </location>
</feature>
<evidence type="ECO:0000256" key="1">
    <source>
        <dbReference type="ARBA" id="ARBA00005409"/>
    </source>
</evidence>
<feature type="compositionally biased region" description="Basic and acidic residues" evidence="13">
    <location>
        <begin position="56"/>
        <end position="75"/>
    </location>
</feature>
<feature type="region of interest" description="Disordered" evidence="13">
    <location>
        <begin position="801"/>
        <end position="847"/>
    </location>
</feature>
<keyword evidence="7" id="KW-0808">Transferase</keyword>
<dbReference type="InterPro" id="IPR003337">
    <property type="entry name" value="Trehalose_PPase"/>
</dbReference>
<dbReference type="InterPro" id="IPR000209">
    <property type="entry name" value="Peptidase_S8/S53_dom"/>
</dbReference>
<dbReference type="InterPro" id="IPR041469">
    <property type="entry name" value="Subtilisin-like_FN3"/>
</dbReference>
<keyword evidence="19" id="KW-1185">Reference proteome</keyword>
<dbReference type="PRINTS" id="PR00723">
    <property type="entry name" value="SUBTILISIN"/>
</dbReference>
<dbReference type="InterPro" id="IPR010259">
    <property type="entry name" value="S8pro/Inhibitor_I9"/>
</dbReference>
<feature type="compositionally biased region" description="Basic and acidic residues" evidence="13">
    <location>
        <begin position="808"/>
        <end position="821"/>
    </location>
</feature>
<dbReference type="Gene3D" id="3.30.70.80">
    <property type="entry name" value="Peptidase S8 propeptide/proteinase inhibitor I9"/>
    <property type="match status" value="1"/>
</dbReference>
<dbReference type="InterPro" id="IPR023828">
    <property type="entry name" value="Peptidase_S8_Ser-AS"/>
</dbReference>
<evidence type="ECO:0000259" key="15">
    <source>
        <dbReference type="Pfam" id="PF02225"/>
    </source>
</evidence>
<evidence type="ECO:0000313" key="19">
    <source>
        <dbReference type="Proteomes" id="UP001055439"/>
    </source>
</evidence>
<evidence type="ECO:0000256" key="12">
    <source>
        <dbReference type="PROSITE-ProRule" id="PRU01240"/>
    </source>
</evidence>
<dbReference type="InterPro" id="IPR036412">
    <property type="entry name" value="HAD-like_sf"/>
</dbReference>
<dbReference type="FunFam" id="3.40.50.2000:FF:000046">
    <property type="entry name" value="alpha,alpha-trehalose-phosphate synthase [UDP-forming] 1"/>
    <property type="match status" value="1"/>
</dbReference>
<dbReference type="PROSITE" id="PS00138">
    <property type="entry name" value="SUBTILASE_SER"/>
    <property type="match status" value="2"/>
</dbReference>
<keyword evidence="9 12" id="KW-0378">Hydrolase</keyword>
<dbReference type="Gene3D" id="3.40.50.200">
    <property type="entry name" value="Peptidase S8/S53 domain"/>
    <property type="match status" value="2"/>
</dbReference>
<evidence type="ECO:0000259" key="17">
    <source>
        <dbReference type="Pfam" id="PF17766"/>
    </source>
</evidence>
<evidence type="ECO:0000259" key="16">
    <source>
        <dbReference type="Pfam" id="PF05922"/>
    </source>
</evidence>
<evidence type="ECO:0000313" key="18">
    <source>
        <dbReference type="EMBL" id="URE09252.1"/>
    </source>
</evidence>
<feature type="domain" description="Peptidase S8/S53" evidence="14">
    <location>
        <begin position="1820"/>
        <end position="2285"/>
    </location>
</feature>
<proteinExistence type="inferred from homology"/>
<dbReference type="CDD" id="cd01627">
    <property type="entry name" value="HAD_TPP"/>
    <property type="match status" value="1"/>
</dbReference>
<dbReference type="GO" id="GO:0004252">
    <property type="term" value="F:serine-type endopeptidase activity"/>
    <property type="evidence" value="ECO:0007669"/>
    <property type="project" value="UniProtKB-UniRule"/>
</dbReference>
<evidence type="ECO:0000256" key="13">
    <source>
        <dbReference type="SAM" id="MobiDB-lite"/>
    </source>
</evidence>
<dbReference type="FunFam" id="3.40.50.1000:FF:000100">
    <property type="entry name" value="Alpha,alpha-trehalose-phosphate synthase"/>
    <property type="match status" value="1"/>
</dbReference>
<feature type="domain" description="Inhibitor I9" evidence="16">
    <location>
        <begin position="1711"/>
        <end position="1785"/>
    </location>
</feature>
<organism evidence="18 19">
    <name type="scientific">Musa troglodytarum</name>
    <name type="common">fe'i banana</name>
    <dbReference type="NCBI Taxonomy" id="320322"/>
    <lineage>
        <taxon>Eukaryota</taxon>
        <taxon>Viridiplantae</taxon>
        <taxon>Streptophyta</taxon>
        <taxon>Embryophyta</taxon>
        <taxon>Tracheophyta</taxon>
        <taxon>Spermatophyta</taxon>
        <taxon>Magnoliopsida</taxon>
        <taxon>Liliopsida</taxon>
        <taxon>Zingiberales</taxon>
        <taxon>Musaceae</taxon>
        <taxon>Musa</taxon>
    </lineage>
</organism>
<dbReference type="InterPro" id="IPR034197">
    <property type="entry name" value="Peptidases_S8_3"/>
</dbReference>
<feature type="domain" description="Inhibitor I9" evidence="16">
    <location>
        <begin position="964"/>
        <end position="1037"/>
    </location>
</feature>
<dbReference type="GO" id="GO:0006508">
    <property type="term" value="P:proteolysis"/>
    <property type="evidence" value="ECO:0007669"/>
    <property type="project" value="UniProtKB-KW"/>
</dbReference>
<keyword evidence="10 12" id="KW-0720">Serine protease</keyword>
<dbReference type="InterPro" id="IPR036852">
    <property type="entry name" value="Peptidase_S8/S53_dom_sf"/>
</dbReference>
<keyword evidence="8" id="KW-0732">Signal</keyword>
<feature type="compositionally biased region" description="Low complexity" evidence="13">
    <location>
        <begin position="823"/>
        <end position="834"/>
    </location>
</feature>
<feature type="region of interest" description="Disordered" evidence="13">
    <location>
        <begin position="1"/>
        <end position="101"/>
    </location>
</feature>
<evidence type="ECO:0000256" key="3">
    <source>
        <dbReference type="ARBA" id="ARBA00011073"/>
    </source>
</evidence>
<dbReference type="SUPFAM" id="SSF56784">
    <property type="entry name" value="HAD-like"/>
    <property type="match status" value="1"/>
</dbReference>
<feature type="active site" description="Charge relay system" evidence="11 12">
    <location>
        <position position="1829"/>
    </location>
</feature>
<dbReference type="Pfam" id="PF17766">
    <property type="entry name" value="fn3_6"/>
    <property type="match status" value="2"/>
</dbReference>
<keyword evidence="5 12" id="KW-0645">Protease</keyword>
<dbReference type="EMBL" id="CP097508">
    <property type="protein sequence ID" value="URE09252.1"/>
    <property type="molecule type" value="Genomic_DNA"/>
</dbReference>
<dbReference type="Pfam" id="PF00982">
    <property type="entry name" value="Glyco_transf_20"/>
    <property type="match status" value="2"/>
</dbReference>
<dbReference type="Proteomes" id="UP001055439">
    <property type="component" value="Chromosome 6"/>
</dbReference>
<evidence type="ECO:0000256" key="5">
    <source>
        <dbReference type="ARBA" id="ARBA00022670"/>
    </source>
</evidence>
<evidence type="ECO:0000256" key="8">
    <source>
        <dbReference type="ARBA" id="ARBA00022729"/>
    </source>
</evidence>
<feature type="active site" description="Charge relay system" evidence="12">
    <location>
        <position position="1083"/>
    </location>
</feature>
<dbReference type="Pfam" id="PF05922">
    <property type="entry name" value="Inhibitor_I9"/>
    <property type="match status" value="2"/>
</dbReference>
<dbReference type="InterPro" id="IPR003137">
    <property type="entry name" value="PA_domain"/>
</dbReference>
<feature type="active site" description="Charge relay system" evidence="11 12">
    <location>
        <position position="2248"/>
    </location>
</feature>
<dbReference type="GO" id="GO:0003825">
    <property type="term" value="F:alpha,alpha-trehalose-phosphate synthase (UDP-forming) activity"/>
    <property type="evidence" value="ECO:0007669"/>
    <property type="project" value="UniProtKB-EC"/>
</dbReference>
<feature type="domain" description="PA" evidence="15">
    <location>
        <begin position="1325"/>
        <end position="1414"/>
    </location>
</feature>
<comment type="similarity">
    <text evidence="3 12">Belongs to the peptidase S8 family.</text>
</comment>